<sequence>MVEGLIYSFVAGLFIVLQSVFNARLGETVGTWPSNVFVHGSGFLFALFVLMMISRQVQFENFREVPPYYLLGGVFGAIIIFSVMQGISILGVSYAITIIIVTQVVGGFIIDYFGLFGEAIATVNLSKVIGLILMIVGLIMYQLS</sequence>
<dbReference type="GO" id="GO:0005886">
    <property type="term" value="C:plasma membrane"/>
    <property type="evidence" value="ECO:0007669"/>
    <property type="project" value="TreeGrafter"/>
</dbReference>
<name>A0A931F6B2_9FIRM</name>
<keyword evidence="3" id="KW-1185">Reference proteome</keyword>
<dbReference type="PANTHER" id="PTHR34821">
    <property type="entry name" value="INNER MEMBRANE PROTEIN YDCZ"/>
    <property type="match status" value="1"/>
</dbReference>
<feature type="transmembrane region" description="Helical" evidence="1">
    <location>
        <begin position="32"/>
        <end position="53"/>
    </location>
</feature>
<protein>
    <submittedName>
        <fullName evidence="2">DMT family transporter</fullName>
    </submittedName>
</protein>
<dbReference type="InterPro" id="IPR037185">
    <property type="entry name" value="EmrE-like"/>
</dbReference>
<evidence type="ECO:0000313" key="3">
    <source>
        <dbReference type="Proteomes" id="UP000621436"/>
    </source>
</evidence>
<dbReference type="SUPFAM" id="SSF103481">
    <property type="entry name" value="Multidrug resistance efflux transporter EmrE"/>
    <property type="match status" value="1"/>
</dbReference>
<accession>A0A931F6B2</accession>
<dbReference type="AlphaFoldDB" id="A0A931F6B2"/>
<keyword evidence="1" id="KW-0812">Transmembrane</keyword>
<gene>
    <name evidence="2" type="ORF">I0Q91_06590</name>
</gene>
<dbReference type="InterPro" id="IPR006750">
    <property type="entry name" value="YdcZ"/>
</dbReference>
<organism evidence="2 3">
    <name type="scientific">Halonatronomonas betaini</name>
    <dbReference type="NCBI Taxonomy" id="2778430"/>
    <lineage>
        <taxon>Bacteria</taxon>
        <taxon>Bacillati</taxon>
        <taxon>Bacillota</taxon>
        <taxon>Clostridia</taxon>
        <taxon>Halanaerobiales</taxon>
        <taxon>Halarsenatibacteraceae</taxon>
        <taxon>Halonatronomonas</taxon>
    </lineage>
</organism>
<feature type="transmembrane region" description="Helical" evidence="1">
    <location>
        <begin position="65"/>
        <end position="87"/>
    </location>
</feature>
<comment type="caution">
    <text evidence="2">The sequence shown here is derived from an EMBL/GenBank/DDBJ whole genome shotgun (WGS) entry which is preliminary data.</text>
</comment>
<dbReference type="RefSeq" id="WP_270453646.1">
    <property type="nucleotide sequence ID" value="NZ_JADPIE010000003.1"/>
</dbReference>
<dbReference type="PANTHER" id="PTHR34821:SF3">
    <property type="entry name" value="MEMBRANE PROTEIN"/>
    <property type="match status" value="1"/>
</dbReference>
<keyword evidence="1" id="KW-0472">Membrane</keyword>
<proteinExistence type="predicted"/>
<keyword evidence="1" id="KW-1133">Transmembrane helix</keyword>
<dbReference type="Pfam" id="PF04657">
    <property type="entry name" value="DMT_YdcZ"/>
    <property type="match status" value="1"/>
</dbReference>
<evidence type="ECO:0000256" key="1">
    <source>
        <dbReference type="SAM" id="Phobius"/>
    </source>
</evidence>
<dbReference type="Proteomes" id="UP000621436">
    <property type="component" value="Unassembled WGS sequence"/>
</dbReference>
<evidence type="ECO:0000313" key="2">
    <source>
        <dbReference type="EMBL" id="MBF8436735.1"/>
    </source>
</evidence>
<feature type="transmembrane region" description="Helical" evidence="1">
    <location>
        <begin position="93"/>
        <end position="113"/>
    </location>
</feature>
<reference evidence="2" key="1">
    <citation type="submission" date="2020-11" db="EMBL/GenBank/DDBJ databases">
        <title>Halonatronomonas betainensis gen. nov., sp. nov. a novel haloalkaliphilic representative of the family Halanaerobiacae capable of betaine degradation.</title>
        <authorList>
            <person name="Boltyanskaya Y."/>
            <person name="Kevbrin V."/>
            <person name="Detkova E."/>
            <person name="Grouzdev D.S."/>
            <person name="Koziaeva V."/>
            <person name="Zhilina T."/>
        </authorList>
    </citation>
    <scope>NUCLEOTIDE SEQUENCE</scope>
    <source>
        <strain evidence="2">Z-7014</strain>
    </source>
</reference>
<feature type="transmembrane region" description="Helical" evidence="1">
    <location>
        <begin position="125"/>
        <end position="143"/>
    </location>
</feature>
<dbReference type="EMBL" id="JADPIE010000003">
    <property type="protein sequence ID" value="MBF8436735.1"/>
    <property type="molecule type" value="Genomic_DNA"/>
</dbReference>